<evidence type="ECO:0000259" key="2">
    <source>
        <dbReference type="Pfam" id="PF16012"/>
    </source>
</evidence>
<dbReference type="RefSeq" id="XP_049317001.1">
    <property type="nucleotide sequence ID" value="XM_049461044.1"/>
</dbReference>
<protein>
    <submittedName>
        <fullName evidence="4">Uncharacterized protein LOC125779775</fullName>
    </submittedName>
</protein>
<dbReference type="Proteomes" id="UP001652620">
    <property type="component" value="Chromosome 6"/>
</dbReference>
<keyword evidence="3" id="KW-1185">Reference proteome</keyword>
<dbReference type="Pfam" id="PF16012">
    <property type="entry name" value="DUF4780"/>
    <property type="match status" value="1"/>
</dbReference>
<evidence type="ECO:0000313" key="3">
    <source>
        <dbReference type="Proteomes" id="UP001652620"/>
    </source>
</evidence>
<feature type="domain" description="DUF4780" evidence="2">
    <location>
        <begin position="131"/>
        <end position="233"/>
    </location>
</feature>
<dbReference type="InterPro" id="IPR031961">
    <property type="entry name" value="DUF4780"/>
</dbReference>
<evidence type="ECO:0000313" key="4">
    <source>
        <dbReference type="RefSeq" id="XP_049317001.1"/>
    </source>
</evidence>
<gene>
    <name evidence="4" type="primary">LOC125779775</name>
</gene>
<name>A0ABM3K6D1_BACDO</name>
<accession>A0ABM3K6D1</accession>
<proteinExistence type="predicted"/>
<evidence type="ECO:0000256" key="1">
    <source>
        <dbReference type="SAM" id="MobiDB-lite"/>
    </source>
</evidence>
<feature type="region of interest" description="Disordered" evidence="1">
    <location>
        <begin position="28"/>
        <end position="123"/>
    </location>
</feature>
<reference evidence="4" key="1">
    <citation type="submission" date="2025-08" db="UniProtKB">
        <authorList>
            <consortium name="RefSeq"/>
        </authorList>
    </citation>
    <scope>IDENTIFICATION</scope>
    <source>
        <tissue evidence="4">Adult</tissue>
    </source>
</reference>
<sequence>MNGSTIKWYLRYLRDGKTPGVAEALARNKCKGSRASPAKEHKEVSVRAQSSGIGDRGPVSTTLTARRGDSRTLPADTYAQAAKRKSGQITPQEPPRFKRLRGTSPKAAGDQQSGPAPHRVEKGRRRYADAVKGIRMAVLPLNYPAKSLKPEKLTVLQDLLMEEVFRGEDYAASFLGIEFKGGMLQVDCMDEESADWLKEYAPKLGGWKGPVLCAKRAEDLPIMHSMPMFLPRCGDPPWVW</sequence>
<dbReference type="GeneID" id="125779775"/>
<organism evidence="3 4">
    <name type="scientific">Bactrocera dorsalis</name>
    <name type="common">Oriental fruit fly</name>
    <name type="synonym">Dacus dorsalis</name>
    <dbReference type="NCBI Taxonomy" id="27457"/>
    <lineage>
        <taxon>Eukaryota</taxon>
        <taxon>Metazoa</taxon>
        <taxon>Ecdysozoa</taxon>
        <taxon>Arthropoda</taxon>
        <taxon>Hexapoda</taxon>
        <taxon>Insecta</taxon>
        <taxon>Pterygota</taxon>
        <taxon>Neoptera</taxon>
        <taxon>Endopterygota</taxon>
        <taxon>Diptera</taxon>
        <taxon>Brachycera</taxon>
        <taxon>Muscomorpha</taxon>
        <taxon>Tephritoidea</taxon>
        <taxon>Tephritidae</taxon>
        <taxon>Bactrocera</taxon>
        <taxon>Bactrocera</taxon>
    </lineage>
</organism>